<reference evidence="2 3" key="1">
    <citation type="journal article" date="2011" name="Nat. Genet.">
        <title>The genome of the mesopolyploid crop species Brassica rapa.</title>
        <authorList>
            <consortium name="Brassica rapa Genome Sequencing Project Consortium"/>
            <person name="Wang X."/>
            <person name="Wang H."/>
            <person name="Wang J."/>
            <person name="Sun R."/>
            <person name="Wu J."/>
            <person name="Liu S."/>
            <person name="Bai Y."/>
            <person name="Mun J.H."/>
            <person name="Bancroft I."/>
            <person name="Cheng F."/>
            <person name="Huang S."/>
            <person name="Li X."/>
            <person name="Hua W."/>
            <person name="Wang J."/>
            <person name="Wang X."/>
            <person name="Freeling M."/>
            <person name="Pires J.C."/>
            <person name="Paterson A.H."/>
            <person name="Chalhoub B."/>
            <person name="Wang B."/>
            <person name="Hayward A."/>
            <person name="Sharpe A.G."/>
            <person name="Park B.S."/>
            <person name="Weisshaar B."/>
            <person name="Liu B."/>
            <person name="Li B."/>
            <person name="Liu B."/>
            <person name="Tong C."/>
            <person name="Song C."/>
            <person name="Duran C."/>
            <person name="Peng C."/>
            <person name="Geng C."/>
            <person name="Koh C."/>
            <person name="Lin C."/>
            <person name="Edwards D."/>
            <person name="Mu D."/>
            <person name="Shen D."/>
            <person name="Soumpourou E."/>
            <person name="Li F."/>
            <person name="Fraser F."/>
            <person name="Conant G."/>
            <person name="Lassalle G."/>
            <person name="King G.J."/>
            <person name="Bonnema G."/>
            <person name="Tang H."/>
            <person name="Wang H."/>
            <person name="Belcram H."/>
            <person name="Zhou H."/>
            <person name="Hirakawa H."/>
            <person name="Abe H."/>
            <person name="Guo H."/>
            <person name="Wang H."/>
            <person name="Jin H."/>
            <person name="Parkin I.A."/>
            <person name="Batley J."/>
            <person name="Kim J.S."/>
            <person name="Just J."/>
            <person name="Li J."/>
            <person name="Xu J."/>
            <person name="Deng J."/>
            <person name="Kim J.A."/>
            <person name="Li J."/>
            <person name="Yu J."/>
            <person name="Meng J."/>
            <person name="Wang J."/>
            <person name="Min J."/>
            <person name="Poulain J."/>
            <person name="Wang J."/>
            <person name="Hatakeyama K."/>
            <person name="Wu K."/>
            <person name="Wang L."/>
            <person name="Fang L."/>
            <person name="Trick M."/>
            <person name="Links M.G."/>
            <person name="Zhao M."/>
            <person name="Jin M."/>
            <person name="Ramchiary N."/>
            <person name="Drou N."/>
            <person name="Berkman P.J."/>
            <person name="Cai Q."/>
            <person name="Huang Q."/>
            <person name="Li R."/>
            <person name="Tabata S."/>
            <person name="Cheng S."/>
            <person name="Zhang S."/>
            <person name="Zhang S."/>
            <person name="Huang S."/>
            <person name="Sato S."/>
            <person name="Sun S."/>
            <person name="Kwon S.J."/>
            <person name="Choi S.R."/>
            <person name="Lee T.H."/>
            <person name="Fan W."/>
            <person name="Zhao X."/>
            <person name="Tan X."/>
            <person name="Xu X."/>
            <person name="Wang Y."/>
            <person name="Qiu Y."/>
            <person name="Yin Y."/>
            <person name="Li Y."/>
            <person name="Du Y."/>
            <person name="Liao Y."/>
            <person name="Lim Y."/>
            <person name="Narusaka Y."/>
            <person name="Wang Y."/>
            <person name="Wang Z."/>
            <person name="Li Z."/>
            <person name="Wang Z."/>
            <person name="Xiong Z."/>
            <person name="Zhang Z."/>
        </authorList>
    </citation>
    <scope>NUCLEOTIDE SEQUENCE [LARGE SCALE GENOMIC DNA]</scope>
    <source>
        <strain evidence="2 3">cv. Chiifu-401-42</strain>
    </source>
</reference>
<organism evidence="2 3">
    <name type="scientific">Brassica campestris</name>
    <name type="common">Field mustard</name>
    <dbReference type="NCBI Taxonomy" id="3711"/>
    <lineage>
        <taxon>Eukaryota</taxon>
        <taxon>Viridiplantae</taxon>
        <taxon>Streptophyta</taxon>
        <taxon>Embryophyta</taxon>
        <taxon>Tracheophyta</taxon>
        <taxon>Spermatophyta</taxon>
        <taxon>Magnoliopsida</taxon>
        <taxon>eudicotyledons</taxon>
        <taxon>Gunneridae</taxon>
        <taxon>Pentapetalae</taxon>
        <taxon>rosids</taxon>
        <taxon>malvids</taxon>
        <taxon>Brassicales</taxon>
        <taxon>Brassicaceae</taxon>
        <taxon>Brassiceae</taxon>
        <taxon>Brassica</taxon>
    </lineage>
</organism>
<dbReference type="PANTHER" id="PTHR31099">
    <property type="entry name" value="OS06G0165300 PROTEIN"/>
    <property type="match status" value="1"/>
</dbReference>
<sequence>MLDLERFSFLVGWVRFSELPISLSGNPSVTSIDIGACHSAVLLSLLSPSPHSLLRCSDFAAFFAFKKATTSSVVEPDGQVDSAGDPLSPTLDGNSGDDSDKEDSADDPAEGNQGFVGSSLLTEDALRRMWKKCGFSQEIEAQVLLEKERPWSAPPGWVCLYSLYFLQSRLWFPLPRLLTSYAVKRDVAISQMSPADIRNMVIALVLGAEVDVDVDVEFFKMISQMNFITDETFSVSIKARCRLMDGRGPSKVDGWQRKYFFIHISPASVLNSSAVFRTEWNPQPVAHGKHWPLPSWGNNRLQRVLGSGRISWGDFSVERFPGELVLVLPQLLGLRRGRETLRPVGGWERLRGIFLCTPAAVIKGPASGLSLVNPKGGTSSFPSIPTPIVTISAAPFVDPSTSVVHPSPDKAMGDRELVPVVDSSHLGVPASSLLAASSCPDVLVEKDKSSSISLSLKASEEGSSKFEAENRDLRVEVECLKGDAAERDRHEKGLLSQKSALEVEVARLNESRTELIESERRRVESVMSARFGDFVKKVRKYLSDRDVVLPQVLDETQLLDVISCLKLFIEEGIPIPAEKLAENEQALLVQSAALDQMDVLDLELTDLPSFSLDEDLTVD</sequence>
<proteinExistence type="predicted"/>
<dbReference type="AlphaFoldDB" id="M4DC19"/>
<reference evidence="2" key="3">
    <citation type="submission" date="2023-03" db="UniProtKB">
        <authorList>
            <consortium name="EnsemblPlants"/>
        </authorList>
    </citation>
    <scope>IDENTIFICATION</scope>
    <source>
        <strain evidence="2">cv. Chiifu-401-42</strain>
    </source>
</reference>
<dbReference type="Proteomes" id="UP000011750">
    <property type="component" value="Chromosome A08"/>
</dbReference>
<evidence type="ECO:0000256" key="1">
    <source>
        <dbReference type="SAM" id="MobiDB-lite"/>
    </source>
</evidence>
<dbReference type="HOGENOM" id="CLU_441710_0_0_1"/>
<dbReference type="InParanoid" id="M4DC19"/>
<reference evidence="2 3" key="2">
    <citation type="journal article" date="2018" name="Hortic Res">
        <title>Improved Brassica rapa reference genome by single-molecule sequencing and chromosome conformation capture technologies.</title>
        <authorList>
            <person name="Zhang L."/>
            <person name="Cai X."/>
            <person name="Wu J."/>
            <person name="Liu M."/>
            <person name="Grob S."/>
            <person name="Cheng F."/>
            <person name="Liang J."/>
            <person name="Cai C."/>
            <person name="Liu Z."/>
            <person name="Liu B."/>
            <person name="Wang F."/>
            <person name="Li S."/>
            <person name="Liu F."/>
            <person name="Li X."/>
            <person name="Cheng L."/>
            <person name="Yang W."/>
            <person name="Li M.H."/>
            <person name="Grossniklaus U."/>
            <person name="Zheng H."/>
            <person name="Wang X."/>
        </authorList>
    </citation>
    <scope>NUCLEOTIDE SEQUENCE [LARGE SCALE GENOMIC DNA]</scope>
    <source>
        <strain evidence="2 3">cv. Chiifu-401-42</strain>
    </source>
</reference>
<evidence type="ECO:0000313" key="2">
    <source>
        <dbReference type="EnsemblPlants" id="Bra014031.1-P"/>
    </source>
</evidence>
<feature type="compositionally biased region" description="Acidic residues" evidence="1">
    <location>
        <begin position="95"/>
        <end position="109"/>
    </location>
</feature>
<dbReference type="Gramene" id="Bra014031.1">
    <property type="protein sequence ID" value="Bra014031.1-P"/>
    <property type="gene ID" value="Bra014031"/>
</dbReference>
<feature type="region of interest" description="Disordered" evidence="1">
    <location>
        <begin position="75"/>
        <end position="116"/>
    </location>
</feature>
<evidence type="ECO:0000313" key="3">
    <source>
        <dbReference type="Proteomes" id="UP000011750"/>
    </source>
</evidence>
<dbReference type="PANTHER" id="PTHR31099:SF45">
    <property type="entry name" value="DUF1204 DOMAIN-CONTAINING PROTEIN-RELATED"/>
    <property type="match status" value="1"/>
</dbReference>
<keyword evidence="3" id="KW-1185">Reference proteome</keyword>
<name>M4DC19_BRACM</name>
<protein>
    <submittedName>
        <fullName evidence="2">Uncharacterized protein</fullName>
    </submittedName>
</protein>
<accession>M4DC19</accession>
<dbReference type="EnsemblPlants" id="Bra014031.1">
    <property type="protein sequence ID" value="Bra014031.1-P"/>
    <property type="gene ID" value="Bra014031"/>
</dbReference>